<dbReference type="InterPro" id="IPR013201">
    <property type="entry name" value="Prot_inhib_I29"/>
</dbReference>
<dbReference type="PROSITE" id="PS00139">
    <property type="entry name" value="THIOL_PROTEASE_CYS"/>
    <property type="match status" value="1"/>
</dbReference>
<dbReference type="InterPro" id="IPR025660">
    <property type="entry name" value="Pept_his_AS"/>
</dbReference>
<feature type="domain" description="Cathepsin propeptide inhibitor" evidence="7">
    <location>
        <begin position="1574"/>
        <end position="1631"/>
    </location>
</feature>
<keyword evidence="9" id="KW-1185">Reference proteome</keyword>
<feature type="domain" description="Peptidase C1A papain C-terminal" evidence="6">
    <location>
        <begin position="1667"/>
        <end position="1889"/>
    </location>
</feature>
<feature type="compositionally biased region" description="Low complexity" evidence="5">
    <location>
        <begin position="1136"/>
        <end position="1145"/>
    </location>
</feature>
<dbReference type="GO" id="GO:0005634">
    <property type="term" value="C:nucleus"/>
    <property type="evidence" value="ECO:0007669"/>
    <property type="project" value="UniProtKB-SubCell"/>
</dbReference>
<feature type="region of interest" description="Disordered" evidence="5">
    <location>
        <begin position="566"/>
        <end position="594"/>
    </location>
</feature>
<dbReference type="GO" id="GO:0006508">
    <property type="term" value="P:proteolysis"/>
    <property type="evidence" value="ECO:0007669"/>
    <property type="project" value="InterPro"/>
</dbReference>
<dbReference type="Pfam" id="PF00112">
    <property type="entry name" value="Peptidase_C1"/>
    <property type="match status" value="1"/>
</dbReference>
<organism evidence="8 9">
    <name type="scientific">Symbiochloris irregularis</name>
    <dbReference type="NCBI Taxonomy" id="706552"/>
    <lineage>
        <taxon>Eukaryota</taxon>
        <taxon>Viridiplantae</taxon>
        <taxon>Chlorophyta</taxon>
        <taxon>core chlorophytes</taxon>
        <taxon>Trebouxiophyceae</taxon>
        <taxon>Trebouxiales</taxon>
        <taxon>Trebouxiaceae</taxon>
        <taxon>Symbiochloris</taxon>
    </lineage>
</organism>
<dbReference type="InterPro" id="IPR025661">
    <property type="entry name" value="Pept_asp_AS"/>
</dbReference>
<feature type="compositionally biased region" description="Gly residues" evidence="5">
    <location>
        <begin position="1227"/>
        <end position="1237"/>
    </location>
</feature>
<feature type="compositionally biased region" description="Acidic residues" evidence="5">
    <location>
        <begin position="1196"/>
        <end position="1205"/>
    </location>
</feature>
<comment type="caution">
    <text evidence="8">The sequence shown here is derived from an EMBL/GenBank/DDBJ whole genome shotgun (WGS) entry which is preliminary data.</text>
</comment>
<dbReference type="Proteomes" id="UP001465755">
    <property type="component" value="Unassembled WGS sequence"/>
</dbReference>
<feature type="compositionally biased region" description="Acidic residues" evidence="5">
    <location>
        <begin position="578"/>
        <end position="590"/>
    </location>
</feature>
<feature type="region of interest" description="Disordered" evidence="5">
    <location>
        <begin position="1136"/>
        <end position="1299"/>
    </location>
</feature>
<dbReference type="EMBL" id="JALJOQ010000001">
    <property type="protein sequence ID" value="KAK9815144.1"/>
    <property type="molecule type" value="Genomic_DNA"/>
</dbReference>
<dbReference type="InterPro" id="IPR016024">
    <property type="entry name" value="ARM-type_fold"/>
</dbReference>
<dbReference type="PROSITE" id="PS00639">
    <property type="entry name" value="THIOL_PROTEASE_HIS"/>
    <property type="match status" value="1"/>
</dbReference>
<dbReference type="Pfam" id="PF25772">
    <property type="entry name" value="HEAT_RRP12_N"/>
    <property type="match status" value="1"/>
</dbReference>
<dbReference type="InterPro" id="IPR052087">
    <property type="entry name" value="RRP12"/>
</dbReference>
<evidence type="ECO:0000256" key="5">
    <source>
        <dbReference type="SAM" id="MobiDB-lite"/>
    </source>
</evidence>
<dbReference type="SUPFAM" id="SSF48371">
    <property type="entry name" value="ARM repeat"/>
    <property type="match status" value="1"/>
</dbReference>
<comment type="subcellular location">
    <subcellularLocation>
        <location evidence="1">Nucleus</location>
    </subcellularLocation>
</comment>
<dbReference type="Pfam" id="PF08246">
    <property type="entry name" value="Inhibitor_I29"/>
    <property type="match status" value="1"/>
</dbReference>
<accession>A0AAW1Q4L3</accession>
<dbReference type="InterPro" id="IPR057860">
    <property type="entry name" value="HEAT_RRP12_N"/>
</dbReference>
<dbReference type="PROSITE" id="PS00640">
    <property type="entry name" value="THIOL_PROTEASE_ASN"/>
    <property type="match status" value="1"/>
</dbReference>
<dbReference type="CDD" id="cd02248">
    <property type="entry name" value="Peptidase_C1A"/>
    <property type="match status" value="1"/>
</dbReference>
<dbReference type="Gene3D" id="3.90.70.10">
    <property type="entry name" value="Cysteine proteinases"/>
    <property type="match status" value="1"/>
</dbReference>
<feature type="region of interest" description="Disordered" evidence="5">
    <location>
        <begin position="1030"/>
        <end position="1109"/>
    </location>
</feature>
<evidence type="ECO:0000256" key="1">
    <source>
        <dbReference type="ARBA" id="ARBA00004123"/>
    </source>
</evidence>
<sequence length="1891" mass="201551">MSSLERVTTDQDDQVTASLCTLLATVLGRINDSVIRRKFQACSTVLTALVERHQLQAAIVKPALTSLSQSLAAADTSDWPSAAKAFQTLLLFSLDSRPKVRKQAQAGLARVCAAWQDTSAAAEASSAVQRMCERVLPGPEAAARAASQASGKDRGAAESAISAAVTDALHLLGTLTTLLPLLTGPPAGAILQLVQKLYFLRQPLLSRNTTAALNAACTAPQAEVHLTQLLSALLDNSSAWEGKDADTALSLANLLESGLSRLHDTDASASERLLPHAAARLLPQMSAAQEGVRLASSRCLSAIISICFDEGAVTRAAAAAPDAHARAGGRVVELVAEALEPRAQAGWLHVLPVAATLLQSLGSVPSGALLAPPLISRLGDLCAGAADSAEAVQNPALAAVLGDGEAAEEASGGGDGIASKAEAAMGAAIAALGPEAVLAVLPLNLIEGLAGTAEPRTWLIPILNSYVQQARLQFWFQQILPLARVLGEASAKAPIGMVKLQTAALEAQLWGCLSSFAIFPHDAADAFRANARQLGGAFEKRPDLRPSIAAALVRLCRNARAHTEDQVSQIDTDHADIDSDVGEEGSDADADASTSMATPAWYTAEVADRDAKALKAFAKNWLPLLFNAFVASEAAERGPIAAAIGAYACVAEPEIVASFFRAVMQKLIKATHDANGTEAPAGLQQNGSLAQVETGSPTERRCTYLDLGLCLAPGLDDRALHVLVTAALPALQERDQALQKRAYKLLAHACNARGPAYPRAHLQPLLDALLAGVGTAMSAAKRWRLDCLKAIVLVLLSPDADWEGLRLDGDEAEAGNAAAQRRQVVSALVGEIVLCTKEVNQKTRAAAFQLLIALAKAMHAAEPPAPQPFINDGDASMAGDASEANRQLPQGGLPTLLTMVMGGLVGTSPHMISATVLALARLLHEFAPVLEAAAPRLLTTVLMLLRTKSREVVKAVLGFCKVCAMRLPVDQLEPQLKPMLEGLLIWAEDSKNKFRLKVRGVVERLVRRCGFDAVAAAFPHGDSKLLSHIQKMRGRRERSKGGESKEGTLDGRTLMTKGGSTWGGTSKMLGGSERGGAKTENPLLPSQGGLGRKAKRAASVMSLGGKSAKQAQRQLKGLALSSDGDPINLMEPTHARAMAAAAAARPSSRHNADDDSSDGQEGFEADEGGRYIINDDRRDPAGRLSKGRLRDRNADSESDLEDEFDDLRARGRPSVGRGGHTTARGSSVGGLTRGRGGARSMTVRSGQGGASRGGRGGGNSNPTRGVKRKGRDGGSVATHSGDRFKARKTAGGDVKGSSRVEPYAYWPLDRKALNKRPAKQAHAAKGLSNIVRGAKKGAAQGTKRRRALPTPEQPIGLQNVAHRRPPVFPDAFQVYYNFSLPFESTMQSNGLTYDVRVWRDAQNKRHRMDTYGGSNLLIATQEGELEVVPRKDKLACLSFQPDASDSLLGAPILPDVRTWEYKGRAFLRNQDSHLWEREERHESKHTVYKFYVTEEGAPLRLHMQGNDLLSGAHFDKYIADYIDYIPGPHDSAVFETPALCKSAAVEAAPAVRPFLLRMAALLPAFATPGGDAEYDAFVSLHGRRHTSPEDYSTRREVFHVNRALVAQANADANLGYTTTLNRFADWSQEEFEAVMLSKQSTRSPELTAAKHHSAELPYERKVPVGRVPGAVDWRGTPADTSVKDQAVCGSCWAFSTTGTMQGAYFLATGNTSSFSEQQLMDCSWGHGANKACDGGDQDRAMDYVVEAGGVAPEASYTYMGADGFCRDKNVSHDALIKFKGFAYVPEYDDEALMEAVYSRGPVAVSLDASQPGFRFYSDGVYESSTCFYKPDDLDHAVLVVGYGTSEKGHDYWIIRNSWSTYWGDEGYIKISRHGPGKACGITSGPMYAVVA</sequence>
<protein>
    <submittedName>
        <fullName evidence="8">Uncharacterized protein</fullName>
    </submittedName>
</protein>
<gene>
    <name evidence="8" type="ORF">WJX73_008694</name>
</gene>
<feature type="compositionally biased region" description="Basic and acidic residues" evidence="5">
    <location>
        <begin position="566"/>
        <end position="577"/>
    </location>
</feature>
<dbReference type="InterPro" id="IPR000169">
    <property type="entry name" value="Pept_cys_AS"/>
</dbReference>
<dbReference type="InterPro" id="IPR038765">
    <property type="entry name" value="Papain-like_cys_pep_sf"/>
</dbReference>
<evidence type="ECO:0000256" key="2">
    <source>
        <dbReference type="ARBA" id="ARBA00007690"/>
    </source>
</evidence>
<feature type="compositionally biased region" description="Basic and acidic residues" evidence="5">
    <location>
        <begin position="1039"/>
        <end position="1049"/>
    </location>
</feature>
<dbReference type="SMART" id="SM00848">
    <property type="entry name" value="Inhibitor_I29"/>
    <property type="match status" value="1"/>
</dbReference>
<dbReference type="GO" id="GO:0008234">
    <property type="term" value="F:cysteine-type peptidase activity"/>
    <property type="evidence" value="ECO:0007669"/>
    <property type="project" value="InterPro"/>
</dbReference>
<dbReference type="PRINTS" id="PR00705">
    <property type="entry name" value="PAPAIN"/>
</dbReference>
<proteinExistence type="inferred from homology"/>
<dbReference type="Gene3D" id="1.25.10.10">
    <property type="entry name" value="Leucine-rich Repeat Variant"/>
    <property type="match status" value="1"/>
</dbReference>
<feature type="compositionally biased region" description="Basic and acidic residues" evidence="5">
    <location>
        <begin position="1167"/>
        <end position="1181"/>
    </location>
</feature>
<evidence type="ECO:0000259" key="7">
    <source>
        <dbReference type="SMART" id="SM00848"/>
    </source>
</evidence>
<evidence type="ECO:0000256" key="3">
    <source>
        <dbReference type="ARBA" id="ARBA00023157"/>
    </source>
</evidence>
<feature type="compositionally biased region" description="Low complexity" evidence="5">
    <location>
        <begin position="1056"/>
        <end position="1067"/>
    </location>
</feature>
<reference evidence="8 9" key="1">
    <citation type="journal article" date="2024" name="Nat. Commun.">
        <title>Phylogenomics reveals the evolutionary origins of lichenization in chlorophyte algae.</title>
        <authorList>
            <person name="Puginier C."/>
            <person name="Libourel C."/>
            <person name="Otte J."/>
            <person name="Skaloud P."/>
            <person name="Haon M."/>
            <person name="Grisel S."/>
            <person name="Petersen M."/>
            <person name="Berrin J.G."/>
            <person name="Delaux P.M."/>
            <person name="Dal Grande F."/>
            <person name="Keller J."/>
        </authorList>
    </citation>
    <scope>NUCLEOTIDE SEQUENCE [LARGE SCALE GENOMIC DNA]</scope>
    <source>
        <strain evidence="8 9">SAG 2036</strain>
    </source>
</reference>
<dbReference type="InterPro" id="IPR011989">
    <property type="entry name" value="ARM-like"/>
</dbReference>
<dbReference type="Pfam" id="PF08161">
    <property type="entry name" value="RRP12_HEAT"/>
    <property type="match status" value="1"/>
</dbReference>
<feature type="compositionally biased region" description="Gly residues" evidence="5">
    <location>
        <begin position="1246"/>
        <end position="1259"/>
    </location>
</feature>
<evidence type="ECO:0000256" key="4">
    <source>
        <dbReference type="ARBA" id="ARBA00023242"/>
    </source>
</evidence>
<dbReference type="FunFam" id="3.90.70.10:FF:000332">
    <property type="entry name" value="Cathepsin L1"/>
    <property type="match status" value="1"/>
</dbReference>
<dbReference type="InterPro" id="IPR000668">
    <property type="entry name" value="Peptidase_C1A_C"/>
</dbReference>
<evidence type="ECO:0000313" key="9">
    <source>
        <dbReference type="Proteomes" id="UP001465755"/>
    </source>
</evidence>
<evidence type="ECO:0000259" key="6">
    <source>
        <dbReference type="SMART" id="SM00645"/>
    </source>
</evidence>
<dbReference type="InterPro" id="IPR039417">
    <property type="entry name" value="Peptidase_C1A_papain-like"/>
</dbReference>
<name>A0AAW1Q4L3_9CHLO</name>
<dbReference type="InterPro" id="IPR012978">
    <property type="entry name" value="HEAT_RRP12"/>
</dbReference>
<keyword evidence="4" id="KW-0539">Nucleus</keyword>
<dbReference type="SMART" id="SM00645">
    <property type="entry name" value="Pept_C1"/>
    <property type="match status" value="1"/>
</dbReference>
<dbReference type="SUPFAM" id="SSF54001">
    <property type="entry name" value="Cysteine proteinases"/>
    <property type="match status" value="1"/>
</dbReference>
<evidence type="ECO:0000313" key="8">
    <source>
        <dbReference type="EMBL" id="KAK9815144.1"/>
    </source>
</evidence>
<comment type="similarity">
    <text evidence="2">Belongs to the RRP12 family.</text>
</comment>
<feature type="compositionally biased region" description="Acidic residues" evidence="5">
    <location>
        <begin position="1154"/>
        <end position="1166"/>
    </location>
</feature>
<keyword evidence="3" id="KW-1015">Disulfide bond</keyword>
<dbReference type="PANTHER" id="PTHR48287:SF1">
    <property type="entry name" value="ARM REPEAT SUPERFAMILY PROTEIN"/>
    <property type="match status" value="1"/>
</dbReference>
<dbReference type="PANTHER" id="PTHR48287">
    <property type="entry name" value="ARM REPEAT SUPERFAMILY PROTEIN"/>
    <property type="match status" value="1"/>
</dbReference>